<dbReference type="PROSITE" id="PS50935">
    <property type="entry name" value="SSB"/>
    <property type="match status" value="2"/>
</dbReference>
<dbReference type="OrthoDB" id="4427276at2"/>
<dbReference type="Pfam" id="PF00436">
    <property type="entry name" value="SSB"/>
    <property type="match status" value="2"/>
</dbReference>
<evidence type="ECO:0000313" key="4">
    <source>
        <dbReference type="EMBL" id="BBO77484.1"/>
    </source>
</evidence>
<sequence>MNKAIIIGRLGKEANFLNGGEQTACRFQLAVKETWKSKDNELNERTEWVNVAAFGPVAEQMKGVAKGALVFVQGSANTGSYKKEDEIRYYFEIRAKRLGILGEGEKQRYKEFDQNEMTLIGRLGQDPLTPREGITHFSLACNEYFKGEETTQWISVATFNGLSDNAAKILSKGRLVYVEGKVRTRKYDKEGQTRYATGVVAHKWRALDAKPKKQEMAEYPESASYDYADNDIPF</sequence>
<name>A0A5K7ZGM1_9BACT</name>
<accession>A0A5K7ZGM1</accession>
<evidence type="ECO:0000256" key="3">
    <source>
        <dbReference type="RuleBase" id="RU000524"/>
    </source>
</evidence>
<dbReference type="NCBIfam" id="TIGR00621">
    <property type="entry name" value="ssb"/>
    <property type="match status" value="2"/>
</dbReference>
<organism evidence="4 5">
    <name type="scientific">Desulfosarcina widdelii</name>
    <dbReference type="NCBI Taxonomy" id="947919"/>
    <lineage>
        <taxon>Bacteria</taxon>
        <taxon>Pseudomonadati</taxon>
        <taxon>Thermodesulfobacteriota</taxon>
        <taxon>Desulfobacteria</taxon>
        <taxon>Desulfobacterales</taxon>
        <taxon>Desulfosarcinaceae</taxon>
        <taxon>Desulfosarcina</taxon>
    </lineage>
</organism>
<keyword evidence="1 2" id="KW-0238">DNA-binding</keyword>
<protein>
    <recommendedName>
        <fullName evidence="3">Single-stranded DNA-binding protein</fullName>
    </recommendedName>
</protein>
<evidence type="ECO:0000313" key="5">
    <source>
        <dbReference type="Proteomes" id="UP000427769"/>
    </source>
</evidence>
<evidence type="ECO:0000256" key="1">
    <source>
        <dbReference type="ARBA" id="ARBA00023125"/>
    </source>
</evidence>
<gene>
    <name evidence="4" type="ORF">DSCW_49010</name>
</gene>
<dbReference type="PANTHER" id="PTHR10302">
    <property type="entry name" value="SINGLE-STRANDED DNA-BINDING PROTEIN"/>
    <property type="match status" value="1"/>
</dbReference>
<dbReference type="GO" id="GO:0003697">
    <property type="term" value="F:single-stranded DNA binding"/>
    <property type="evidence" value="ECO:0007669"/>
    <property type="project" value="InterPro"/>
</dbReference>
<dbReference type="InterPro" id="IPR012340">
    <property type="entry name" value="NA-bd_OB-fold"/>
</dbReference>
<dbReference type="Gene3D" id="2.40.50.140">
    <property type="entry name" value="Nucleic acid-binding proteins"/>
    <property type="match status" value="2"/>
</dbReference>
<dbReference type="InterPro" id="IPR011344">
    <property type="entry name" value="ssDNA-bd"/>
</dbReference>
<dbReference type="EMBL" id="AP021875">
    <property type="protein sequence ID" value="BBO77484.1"/>
    <property type="molecule type" value="Genomic_DNA"/>
</dbReference>
<dbReference type="AlphaFoldDB" id="A0A5K7ZGM1"/>
<evidence type="ECO:0000256" key="2">
    <source>
        <dbReference type="PROSITE-ProRule" id="PRU00252"/>
    </source>
</evidence>
<dbReference type="RefSeq" id="WP_155306217.1">
    <property type="nucleotide sequence ID" value="NZ_AP021875.1"/>
</dbReference>
<dbReference type="SUPFAM" id="SSF50249">
    <property type="entry name" value="Nucleic acid-binding proteins"/>
    <property type="match status" value="2"/>
</dbReference>
<reference evidence="4 5" key="1">
    <citation type="submission" date="2019-11" db="EMBL/GenBank/DDBJ databases">
        <title>Comparative genomics of hydrocarbon-degrading Desulfosarcina strains.</title>
        <authorList>
            <person name="Watanabe M."/>
            <person name="Kojima H."/>
            <person name="Fukui M."/>
        </authorList>
    </citation>
    <scope>NUCLEOTIDE SEQUENCE [LARGE SCALE GENOMIC DNA]</scope>
    <source>
        <strain evidence="4 5">PP31</strain>
    </source>
</reference>
<dbReference type="InterPro" id="IPR000424">
    <property type="entry name" value="Primosome_PriB/ssb"/>
</dbReference>
<dbReference type="Proteomes" id="UP000427769">
    <property type="component" value="Chromosome"/>
</dbReference>
<dbReference type="CDD" id="cd04496">
    <property type="entry name" value="SSB_OBF"/>
    <property type="match status" value="2"/>
</dbReference>
<dbReference type="PANTHER" id="PTHR10302:SF0">
    <property type="entry name" value="SINGLE-STRANDED DNA-BINDING PROTEIN, MITOCHONDRIAL"/>
    <property type="match status" value="1"/>
</dbReference>
<dbReference type="KEGG" id="dwd:DSCW_49010"/>
<keyword evidence="5" id="KW-1185">Reference proteome</keyword>
<dbReference type="GO" id="GO:0006260">
    <property type="term" value="P:DNA replication"/>
    <property type="evidence" value="ECO:0007669"/>
    <property type="project" value="InterPro"/>
</dbReference>
<dbReference type="GO" id="GO:0009295">
    <property type="term" value="C:nucleoid"/>
    <property type="evidence" value="ECO:0007669"/>
    <property type="project" value="TreeGrafter"/>
</dbReference>
<proteinExistence type="predicted"/>